<feature type="region of interest" description="Disordered" evidence="1">
    <location>
        <begin position="42"/>
        <end position="73"/>
    </location>
</feature>
<dbReference type="InterPro" id="IPR028171">
    <property type="entry name" value="Codanin-1_C"/>
</dbReference>
<dbReference type="Ensembl" id="ENSEBUT00000024607.1">
    <property type="protein sequence ID" value="ENSEBUP00000024030.1"/>
    <property type="gene ID" value="ENSEBUG00000014803.1"/>
</dbReference>
<dbReference type="AlphaFoldDB" id="A0A8C4X0M7"/>
<dbReference type="InterPro" id="IPR040031">
    <property type="entry name" value="Codanin-1"/>
</dbReference>
<proteinExistence type="predicted"/>
<feature type="region of interest" description="Disordered" evidence="1">
    <location>
        <begin position="327"/>
        <end position="357"/>
    </location>
</feature>
<feature type="compositionally biased region" description="Low complexity" evidence="1">
    <location>
        <begin position="45"/>
        <end position="67"/>
    </location>
</feature>
<dbReference type="Pfam" id="PF15296">
    <property type="entry name" value="Codanin-1_C"/>
    <property type="match status" value="1"/>
</dbReference>
<dbReference type="GO" id="GO:0006325">
    <property type="term" value="P:chromatin organization"/>
    <property type="evidence" value="ECO:0007669"/>
    <property type="project" value="TreeGrafter"/>
</dbReference>
<organism evidence="3 4">
    <name type="scientific">Eptatretus burgeri</name>
    <name type="common">Inshore hagfish</name>
    <dbReference type="NCBI Taxonomy" id="7764"/>
    <lineage>
        <taxon>Eukaryota</taxon>
        <taxon>Metazoa</taxon>
        <taxon>Chordata</taxon>
        <taxon>Craniata</taxon>
        <taxon>Vertebrata</taxon>
        <taxon>Cyclostomata</taxon>
        <taxon>Myxini</taxon>
        <taxon>Myxiniformes</taxon>
        <taxon>Myxinidae</taxon>
        <taxon>Eptatretinae</taxon>
        <taxon>Eptatretus</taxon>
    </lineage>
</organism>
<feature type="domain" description="Codanin-1 C-terminal" evidence="2">
    <location>
        <begin position="695"/>
        <end position="811"/>
    </location>
</feature>
<evidence type="ECO:0000313" key="4">
    <source>
        <dbReference type="Proteomes" id="UP000694388"/>
    </source>
</evidence>
<dbReference type="PANTHER" id="PTHR28678:SF1">
    <property type="entry name" value="CODANIN-1"/>
    <property type="match status" value="1"/>
</dbReference>
<evidence type="ECO:0000256" key="1">
    <source>
        <dbReference type="SAM" id="MobiDB-lite"/>
    </source>
</evidence>
<accession>A0A8C4X0M7</accession>
<dbReference type="GO" id="GO:0005634">
    <property type="term" value="C:nucleus"/>
    <property type="evidence" value="ECO:0007669"/>
    <property type="project" value="TreeGrafter"/>
</dbReference>
<reference evidence="3" key="2">
    <citation type="submission" date="2025-09" db="UniProtKB">
        <authorList>
            <consortium name="Ensembl"/>
        </authorList>
    </citation>
    <scope>IDENTIFICATION</scope>
</reference>
<dbReference type="GeneTree" id="ENSGT00940000164449"/>
<sequence length="1183" mass="132559">MQRGMAELAPDREMLFRERNCLLWKFSSEDSTSVSLSRLDTSCTSSASSHPLSKSSNASSSMPRSAPHPNLPAAHSLNSYSQASVQKQSQSPLIPHPEAVTNLSVLQNLAVVYAGCIRGNLVPNVLLEVYLVLHLLSVHSIRITHFKPSQGAGRPDELSRSYLNSVHNCVSFAVCVLAELTRFLTLLDHGTLRLLSESKLIESFSPHLHSQLAAALPQALKQTPCCPRTANSSLPFQLETDNRATFATNRTFQTFKKQRDQLFILIREWEDNHTKPSWDFEQNMGLRVRTMMLQLTHVDAHSHFSRFFLAQLLRVCKHGYVDKAGSREHALSNDRGRKGTKGEHHGGTSYSQACPLSSLGMDNPGKLWHLQKRLTTPSAPGPNAPPTFSDHQIFFHDFLISASSWQLSQHLCDRLKEQLLKLDGMCFANDDDGLGVENDGHGRASQQKFAAVLLSARLLAKFLGLLTFLPYQKPKLSNPSPVPRLKLQHEFGEWEKVSSPVCNQASPHPSAWKKLCCWPGWFLFLAVYSRCLERILEKICNISGCTFKKNRKLILLLSLSLCLRDWCKCIQFMTGCRTQERSAMLDVHAIMCKAAAQQRLVLTLPWITQFLAMADPTAYRLPCYYPAICSLLHIYRTVTLESDLLCEVNNLFVIATLGWLFQLPGFPTDLVFSNFATENVPQVDGKREDGQDFLDTLPMVDQDLLHSCCPYFAEMRRVLTLGQVGVVGGIMRVGGPLRKITPTAADASSVCKSHFGQRDTQEMLQEAFFHNHPPSLRRTVEFVVERVASNCSANICSVELRHLVKKTEPDLRSRVKVHGVSEQYEEELGDFVLTTTSELASQVRPLALHKINRFCHDKALQAVQLLLPNASLQVTAIAGQIAASMAVRKASTFLQDNLTNFLKKEIEASIEWISKQDATMTTCLDLAKGSMCPFGCEHSAPRPSRIIHSLKVGFYFSKPCPRGFCLMPRWECNLFHECCLTYSLVQDFLCCATGSQLASDEPSFKVARSIVVDMTRAIGCRKFLLPRVERTLMHLSVELAALLVLRTDVDWHGSNSDRKALLYDLEVLWRNCIHSPPFYLLLAPRTIAVSLKGSKGRINLQELVDLLVHLINQGLLDPKDTIGGWEKLFVEHWPSQVLRDLEAAAGQFRLLCRMTQPSVLPQDPLEDISNASLIPTTENLCLN</sequence>
<keyword evidence="4" id="KW-1185">Reference proteome</keyword>
<protein>
    <submittedName>
        <fullName evidence="3">Codanin 1</fullName>
    </submittedName>
</protein>
<evidence type="ECO:0000313" key="3">
    <source>
        <dbReference type="Ensembl" id="ENSEBUP00000024030.1"/>
    </source>
</evidence>
<name>A0A8C4X0M7_EPTBU</name>
<feature type="compositionally biased region" description="Basic and acidic residues" evidence="1">
    <location>
        <begin position="327"/>
        <end position="346"/>
    </location>
</feature>
<dbReference type="Proteomes" id="UP000694388">
    <property type="component" value="Unplaced"/>
</dbReference>
<evidence type="ECO:0000259" key="2">
    <source>
        <dbReference type="Pfam" id="PF15296"/>
    </source>
</evidence>
<reference evidence="3" key="1">
    <citation type="submission" date="2025-08" db="UniProtKB">
        <authorList>
            <consortium name="Ensembl"/>
        </authorList>
    </citation>
    <scope>IDENTIFICATION</scope>
</reference>
<dbReference type="PANTHER" id="PTHR28678">
    <property type="entry name" value="CODANIN-1"/>
    <property type="match status" value="1"/>
</dbReference>